<evidence type="ECO:0000313" key="2">
    <source>
        <dbReference type="Proteomes" id="UP000199001"/>
    </source>
</evidence>
<name>A0A1C6VVG8_9ACTN</name>
<protein>
    <submittedName>
        <fullName evidence="1">Uncharacterized protein</fullName>
    </submittedName>
</protein>
<dbReference type="Proteomes" id="UP000199001">
    <property type="component" value="Unassembled WGS sequence"/>
</dbReference>
<accession>A0A1C6VVG8</accession>
<dbReference type="EMBL" id="FMHZ01000002">
    <property type="protein sequence ID" value="SCL70295.1"/>
    <property type="molecule type" value="Genomic_DNA"/>
</dbReference>
<proteinExistence type="predicted"/>
<evidence type="ECO:0000313" key="1">
    <source>
        <dbReference type="EMBL" id="SCL70295.1"/>
    </source>
</evidence>
<organism evidence="1 2">
    <name type="scientific">Micromonospora citrea</name>
    <dbReference type="NCBI Taxonomy" id="47855"/>
    <lineage>
        <taxon>Bacteria</taxon>
        <taxon>Bacillati</taxon>
        <taxon>Actinomycetota</taxon>
        <taxon>Actinomycetes</taxon>
        <taxon>Micromonosporales</taxon>
        <taxon>Micromonosporaceae</taxon>
        <taxon>Micromonospora</taxon>
    </lineage>
</organism>
<keyword evidence="2" id="KW-1185">Reference proteome</keyword>
<gene>
    <name evidence="1" type="ORF">GA0070606_5352</name>
</gene>
<dbReference type="AlphaFoldDB" id="A0A1C6VVG8"/>
<sequence length="150" mass="16205">MKAMLVERAHPITDAALRGAGSRPRSRSILVVLTLLIAGVFGLAQPAAASASGCTYTGYPVDRCVYVNGSGTYVNYIVGTIRYRTGLYLEIEVWGDGIYYRGHGDPGTPSDTTQVRLNINRHLANNSYVCVAARWTDGTQISPACVRIHS</sequence>
<reference evidence="2" key="1">
    <citation type="submission" date="2016-06" db="EMBL/GenBank/DDBJ databases">
        <authorList>
            <person name="Varghese N."/>
            <person name="Submissions Spin"/>
        </authorList>
    </citation>
    <scope>NUCLEOTIDE SEQUENCE [LARGE SCALE GENOMIC DNA]</scope>
    <source>
        <strain evidence="2">DSM 43903</strain>
    </source>
</reference>